<dbReference type="OrthoDB" id="9803286at2"/>
<keyword evidence="3" id="KW-1278">Translocase</keyword>
<comment type="similarity">
    <text evidence="1 3">Belongs to the complex I 30 kDa subunit family.</text>
</comment>
<gene>
    <name evidence="3" type="primary">nuoC</name>
    <name evidence="5" type="ORF">C5Y83_02455</name>
</gene>
<dbReference type="AlphaFoldDB" id="A0A2S8G5C3"/>
<keyword evidence="3" id="KW-0472">Membrane</keyword>
<dbReference type="Pfam" id="PF00329">
    <property type="entry name" value="Complex1_30kDa"/>
    <property type="match status" value="1"/>
</dbReference>
<comment type="function">
    <text evidence="3">NDH-1 shuttles electrons from NADH, via FMN and iron-sulfur (Fe-S) centers, to quinones in the respiratory chain. The immediate electron acceptor for the enzyme in this species is believed to be ubiquinone. Couples the redox reaction to proton translocation (for every two electrons transferred, four hydrogen ions are translocated across the cytoplasmic membrane), and thus conserves the redox energy in a proton gradient.</text>
</comment>
<dbReference type="InterPro" id="IPR037232">
    <property type="entry name" value="NADH_quin_OxRdtase_su_C/D-like"/>
</dbReference>
<protein>
    <recommendedName>
        <fullName evidence="3">NADH-quinone oxidoreductase subunit C</fullName>
        <ecNumber evidence="3">7.1.1.-</ecNumber>
    </recommendedName>
    <alternativeName>
        <fullName evidence="3">NADH dehydrogenase I subunit C</fullName>
    </alternativeName>
    <alternativeName>
        <fullName evidence="3">NDH-1 subunit C</fullName>
    </alternativeName>
</protein>
<dbReference type="Gene3D" id="3.30.460.80">
    <property type="entry name" value="NADH:ubiquinone oxidoreductase, 30kDa subunit"/>
    <property type="match status" value="1"/>
</dbReference>
<name>A0A2S8G5C3_9BACT</name>
<keyword evidence="3" id="KW-0874">Quinone</keyword>
<evidence type="ECO:0000313" key="5">
    <source>
        <dbReference type="EMBL" id="PQO39627.1"/>
    </source>
</evidence>
<feature type="domain" description="NADH:ubiquinone oxidoreductase 30kDa subunit" evidence="4">
    <location>
        <begin position="41"/>
        <end position="177"/>
    </location>
</feature>
<evidence type="ECO:0000256" key="1">
    <source>
        <dbReference type="ARBA" id="ARBA00007569"/>
    </source>
</evidence>
<comment type="subcellular location">
    <subcellularLocation>
        <location evidence="3">Cell membrane</location>
        <topology evidence="3">Peripheral membrane protein</topology>
        <orientation evidence="3">Cytoplasmic side</orientation>
    </subcellularLocation>
</comment>
<reference evidence="5 6" key="1">
    <citation type="submission" date="2018-02" db="EMBL/GenBank/DDBJ databases">
        <title>Comparative genomes isolates from brazilian mangrove.</title>
        <authorList>
            <person name="Araujo J.E."/>
            <person name="Taketani R.G."/>
            <person name="Silva M.C.P."/>
            <person name="Loureco M.V."/>
            <person name="Andreote F.D."/>
        </authorList>
    </citation>
    <scope>NUCLEOTIDE SEQUENCE [LARGE SCALE GENOMIC DNA]</scope>
    <source>
        <strain evidence="5 6">Hex-1 MGV</strain>
    </source>
</reference>
<dbReference type="GO" id="GO:0050136">
    <property type="term" value="F:NADH dehydrogenase (quinone) (non-electrogenic) activity"/>
    <property type="evidence" value="ECO:0007669"/>
    <property type="project" value="UniProtKB-UniRule"/>
</dbReference>
<dbReference type="Proteomes" id="UP000238322">
    <property type="component" value="Unassembled WGS sequence"/>
</dbReference>
<dbReference type="RefSeq" id="WP_105328064.1">
    <property type="nucleotide sequence ID" value="NZ_PUHY01000004.1"/>
</dbReference>
<dbReference type="GO" id="GO:0048038">
    <property type="term" value="F:quinone binding"/>
    <property type="evidence" value="ECO:0007669"/>
    <property type="project" value="UniProtKB-KW"/>
</dbReference>
<proteinExistence type="inferred from homology"/>
<organism evidence="5 6">
    <name type="scientific">Blastopirellula marina</name>
    <dbReference type="NCBI Taxonomy" id="124"/>
    <lineage>
        <taxon>Bacteria</taxon>
        <taxon>Pseudomonadati</taxon>
        <taxon>Planctomycetota</taxon>
        <taxon>Planctomycetia</taxon>
        <taxon>Pirellulales</taxon>
        <taxon>Pirellulaceae</taxon>
        <taxon>Blastopirellula</taxon>
    </lineage>
</organism>
<dbReference type="HAMAP" id="MF_01357">
    <property type="entry name" value="NDH1_NuoC"/>
    <property type="match status" value="1"/>
</dbReference>
<evidence type="ECO:0000259" key="4">
    <source>
        <dbReference type="Pfam" id="PF00329"/>
    </source>
</evidence>
<keyword evidence="3" id="KW-1003">Cell membrane</keyword>
<dbReference type="GO" id="GO:0008137">
    <property type="term" value="F:NADH dehydrogenase (ubiquinone) activity"/>
    <property type="evidence" value="ECO:0007669"/>
    <property type="project" value="InterPro"/>
</dbReference>
<dbReference type="EC" id="7.1.1.-" evidence="3"/>
<dbReference type="PANTHER" id="PTHR10884:SF14">
    <property type="entry name" value="NADH DEHYDROGENASE [UBIQUINONE] IRON-SULFUR PROTEIN 3, MITOCHONDRIAL"/>
    <property type="match status" value="1"/>
</dbReference>
<evidence type="ECO:0000313" key="6">
    <source>
        <dbReference type="Proteomes" id="UP000238322"/>
    </source>
</evidence>
<dbReference type="NCBIfam" id="TIGR01961">
    <property type="entry name" value="NuoC_fam"/>
    <property type="match status" value="1"/>
</dbReference>
<dbReference type="PANTHER" id="PTHR10884">
    <property type="entry name" value="NADH DEHYDROGENASE UBIQUINONE IRON-SULFUR PROTEIN 3"/>
    <property type="match status" value="1"/>
</dbReference>
<dbReference type="InterPro" id="IPR010218">
    <property type="entry name" value="NADH_DH_suC"/>
</dbReference>
<keyword evidence="3" id="KW-0830">Ubiquinone</keyword>
<dbReference type="GO" id="GO:0005886">
    <property type="term" value="C:plasma membrane"/>
    <property type="evidence" value="ECO:0007669"/>
    <property type="project" value="UniProtKB-SubCell"/>
</dbReference>
<comment type="catalytic activity">
    <reaction evidence="3">
        <text>a quinone + NADH + 5 H(+)(in) = a quinol + NAD(+) + 4 H(+)(out)</text>
        <dbReference type="Rhea" id="RHEA:57888"/>
        <dbReference type="ChEBI" id="CHEBI:15378"/>
        <dbReference type="ChEBI" id="CHEBI:24646"/>
        <dbReference type="ChEBI" id="CHEBI:57540"/>
        <dbReference type="ChEBI" id="CHEBI:57945"/>
        <dbReference type="ChEBI" id="CHEBI:132124"/>
    </reaction>
</comment>
<comment type="subunit">
    <text evidence="3">NDH-1 is composed of 14 different subunits. Subunits NuoB, C, D, E, F, and G constitute the peripheral sector of the complex.</text>
</comment>
<keyword evidence="3" id="KW-0520">NAD</keyword>
<evidence type="ECO:0000256" key="3">
    <source>
        <dbReference type="HAMAP-Rule" id="MF_01357"/>
    </source>
</evidence>
<accession>A0A2S8G5C3</accession>
<dbReference type="SUPFAM" id="SSF143243">
    <property type="entry name" value="Nqo5-like"/>
    <property type="match status" value="1"/>
</dbReference>
<dbReference type="EMBL" id="PUHY01000004">
    <property type="protein sequence ID" value="PQO39627.1"/>
    <property type="molecule type" value="Genomic_DNA"/>
</dbReference>
<evidence type="ECO:0000256" key="2">
    <source>
        <dbReference type="ARBA" id="ARBA00022448"/>
    </source>
</evidence>
<dbReference type="InterPro" id="IPR001268">
    <property type="entry name" value="NADH_UbQ_OxRdtase_30kDa_su"/>
</dbReference>
<keyword evidence="2 3" id="KW-0813">Transport</keyword>
<comment type="caution">
    <text evidence="5">The sequence shown here is derived from an EMBL/GenBank/DDBJ whole genome shotgun (WGS) entry which is preliminary data.</text>
</comment>
<sequence>MSFQVRSREGIVINKDLIQKLKQQFGDKIVGANFDNVDPWIEVAPEGLSGVCRFLRDETSIRYDCLNSICVVDYCETDPKKIAKAKWKPHLELVYHLSSIRHRTTGVLKVMLPRWKDGVEGQLPEVPSVCDIWPAANWQEREVYDLSGIMFVGHPDLRRILCPEDWVGYPLRKDYQMPLEYHGIRGR</sequence>